<dbReference type="OrthoDB" id="9808890at2"/>
<organism evidence="7 8">
    <name type="scientific">Clostridium cavendishii DSM 21758</name>
    <dbReference type="NCBI Taxonomy" id="1121302"/>
    <lineage>
        <taxon>Bacteria</taxon>
        <taxon>Bacillati</taxon>
        <taxon>Bacillota</taxon>
        <taxon>Clostridia</taxon>
        <taxon>Eubacteriales</taxon>
        <taxon>Clostridiaceae</taxon>
        <taxon>Clostridium</taxon>
    </lineage>
</organism>
<name>A0A1M6NE27_9CLOT</name>
<reference evidence="7 8" key="1">
    <citation type="submission" date="2016-11" db="EMBL/GenBank/DDBJ databases">
        <authorList>
            <person name="Jaros S."/>
            <person name="Januszkiewicz K."/>
            <person name="Wedrychowicz H."/>
        </authorList>
    </citation>
    <scope>NUCLEOTIDE SEQUENCE [LARGE SCALE GENOMIC DNA]</scope>
    <source>
        <strain evidence="7 8">DSM 21758</strain>
    </source>
</reference>
<dbReference type="SUPFAM" id="SSF54001">
    <property type="entry name" value="Cysteine proteinases"/>
    <property type="match status" value="1"/>
</dbReference>
<gene>
    <name evidence="7" type="ORF">SAMN02745163_02879</name>
</gene>
<evidence type="ECO:0000259" key="6">
    <source>
        <dbReference type="PROSITE" id="PS51935"/>
    </source>
</evidence>
<keyword evidence="3" id="KW-0378">Hydrolase</keyword>
<dbReference type="PROSITE" id="PS51935">
    <property type="entry name" value="NLPC_P60"/>
    <property type="match status" value="1"/>
</dbReference>
<dbReference type="EMBL" id="FQZB01000012">
    <property type="protein sequence ID" value="SHJ93950.1"/>
    <property type="molecule type" value="Genomic_DNA"/>
</dbReference>
<keyword evidence="8" id="KW-1185">Reference proteome</keyword>
<comment type="similarity">
    <text evidence="1">Belongs to the peptidase C40 family.</text>
</comment>
<dbReference type="Proteomes" id="UP000184310">
    <property type="component" value="Unassembled WGS sequence"/>
</dbReference>
<dbReference type="GO" id="GO:0008234">
    <property type="term" value="F:cysteine-type peptidase activity"/>
    <property type="evidence" value="ECO:0007669"/>
    <property type="project" value="UniProtKB-KW"/>
</dbReference>
<dbReference type="RefSeq" id="WP_072989108.1">
    <property type="nucleotide sequence ID" value="NZ_FQZB01000012.1"/>
</dbReference>
<evidence type="ECO:0000256" key="1">
    <source>
        <dbReference type="ARBA" id="ARBA00007074"/>
    </source>
</evidence>
<dbReference type="InterPro" id="IPR000064">
    <property type="entry name" value="NLP_P60_dom"/>
</dbReference>
<dbReference type="InterPro" id="IPR051202">
    <property type="entry name" value="Peptidase_C40"/>
</dbReference>
<dbReference type="Pfam" id="PF00877">
    <property type="entry name" value="NLPC_P60"/>
    <property type="match status" value="1"/>
</dbReference>
<accession>A0A1M6NE27</accession>
<evidence type="ECO:0000256" key="3">
    <source>
        <dbReference type="ARBA" id="ARBA00022801"/>
    </source>
</evidence>
<evidence type="ECO:0000313" key="7">
    <source>
        <dbReference type="EMBL" id="SHJ93950.1"/>
    </source>
</evidence>
<feature type="chain" id="PRO_5012793763" evidence="5">
    <location>
        <begin position="33"/>
        <end position="341"/>
    </location>
</feature>
<proteinExistence type="inferred from homology"/>
<protein>
    <submittedName>
        <fullName evidence="7">NlpC/P60 family protein</fullName>
    </submittedName>
</protein>
<dbReference type="InterPro" id="IPR038765">
    <property type="entry name" value="Papain-like_cys_pep_sf"/>
</dbReference>
<feature type="signal peptide" evidence="5">
    <location>
        <begin position="1"/>
        <end position="32"/>
    </location>
</feature>
<dbReference type="PANTHER" id="PTHR47053">
    <property type="entry name" value="MUREIN DD-ENDOPEPTIDASE MEPH-RELATED"/>
    <property type="match status" value="1"/>
</dbReference>
<dbReference type="AlphaFoldDB" id="A0A1M6NE27"/>
<evidence type="ECO:0000256" key="2">
    <source>
        <dbReference type="ARBA" id="ARBA00022670"/>
    </source>
</evidence>
<keyword evidence="4" id="KW-0788">Thiol protease</keyword>
<keyword evidence="2" id="KW-0645">Protease</keyword>
<dbReference type="GO" id="GO:0006508">
    <property type="term" value="P:proteolysis"/>
    <property type="evidence" value="ECO:0007669"/>
    <property type="project" value="UniProtKB-KW"/>
</dbReference>
<feature type="domain" description="NlpC/P60" evidence="6">
    <location>
        <begin position="33"/>
        <end position="155"/>
    </location>
</feature>
<dbReference type="Gene3D" id="3.90.1720.10">
    <property type="entry name" value="endopeptidase domain like (from Nostoc punctiforme)"/>
    <property type="match status" value="1"/>
</dbReference>
<evidence type="ECO:0000256" key="4">
    <source>
        <dbReference type="ARBA" id="ARBA00022807"/>
    </source>
</evidence>
<evidence type="ECO:0000313" key="8">
    <source>
        <dbReference type="Proteomes" id="UP000184310"/>
    </source>
</evidence>
<dbReference type="PANTHER" id="PTHR47053:SF1">
    <property type="entry name" value="MUREIN DD-ENDOPEPTIDASE MEPH-RELATED"/>
    <property type="match status" value="1"/>
</dbReference>
<evidence type="ECO:0000256" key="5">
    <source>
        <dbReference type="SAM" id="SignalP"/>
    </source>
</evidence>
<sequence>MKRKRINIKIIVFTIMMLCTIVMPCFSRQAFAVGTASDIINEAKKHLGKPYVKGGNGPNVFDCSGFTKYVFGQVGYNLSRTTYTQINEGQAISRSELKPGDLVFERGTAAVPEHVGIYIGNGQIIHAANPDDGVKIGSIYEYVAARRIIKDTPVAPPAPINPYESIDKVIFDADFYAQRNQDLKWLGNDYNALYEHWQEHGKKEGRAPSAVFDPNYYAVNNSDVKATYGNNWQAVYEHFVIDGYKQNRKSSPVFDMEFYKNANPDLKGLGSDLGFLEHFIKHGMNEGRQASKNFDPKAYAERYSDLKNEYGTNYKLYFNQYLLSGLNFVEELKCISYKLSI</sequence>
<keyword evidence="5" id="KW-0732">Signal</keyword>
<dbReference type="STRING" id="1121302.SAMN02745163_02879"/>